<evidence type="ECO:0000256" key="1">
    <source>
        <dbReference type="PROSITE-ProRule" id="PRU00268"/>
    </source>
</evidence>
<dbReference type="EMBL" id="AGTP01001161">
    <property type="status" value="NOT_ANNOTATED_CDS"/>
    <property type="molecule type" value="Genomic_DNA"/>
</dbReference>
<keyword evidence="1" id="KW-0689">Ribosomal protein</keyword>
<dbReference type="GO" id="GO:0005840">
    <property type="term" value="C:ribosome"/>
    <property type="evidence" value="ECO:0007669"/>
    <property type="project" value="UniProtKB-KW"/>
</dbReference>
<dbReference type="GO" id="GO:0003723">
    <property type="term" value="F:RNA binding"/>
    <property type="evidence" value="ECO:0007669"/>
    <property type="project" value="InterPro"/>
</dbReference>
<dbReference type="Pfam" id="PF00333">
    <property type="entry name" value="Ribosomal_S5"/>
    <property type="match status" value="1"/>
</dbReference>
<dbReference type="Gene3D" id="3.30.160.20">
    <property type="match status" value="1"/>
</dbReference>
<dbReference type="PROSITE" id="PS50881">
    <property type="entry name" value="S5_DSRBD"/>
    <property type="match status" value="1"/>
</dbReference>
<dbReference type="GO" id="GO:0003735">
    <property type="term" value="F:structural constituent of ribosome"/>
    <property type="evidence" value="ECO:0007669"/>
    <property type="project" value="UniProtKB-UniRule"/>
</dbReference>
<reference evidence="3" key="3">
    <citation type="submission" date="2025-09" db="UniProtKB">
        <authorList>
            <consortium name="Ensembl"/>
        </authorList>
    </citation>
    <scope>IDENTIFICATION</scope>
</reference>
<keyword evidence="4" id="KW-1185">Reference proteome</keyword>
<dbReference type="AlphaFoldDB" id="A0A287D4P9"/>
<proteinExistence type="predicted"/>
<evidence type="ECO:0000259" key="2">
    <source>
        <dbReference type="PROSITE" id="PS50881"/>
    </source>
</evidence>
<organism evidence="3 4">
    <name type="scientific">Ictidomys tridecemlineatus</name>
    <name type="common">Thirteen-lined ground squirrel</name>
    <name type="synonym">Spermophilus tridecemlineatus</name>
    <dbReference type="NCBI Taxonomy" id="43179"/>
    <lineage>
        <taxon>Eukaryota</taxon>
        <taxon>Metazoa</taxon>
        <taxon>Chordata</taxon>
        <taxon>Craniata</taxon>
        <taxon>Vertebrata</taxon>
        <taxon>Euteleostomi</taxon>
        <taxon>Mammalia</taxon>
        <taxon>Eutheria</taxon>
        <taxon>Euarchontoglires</taxon>
        <taxon>Glires</taxon>
        <taxon>Rodentia</taxon>
        <taxon>Sciuromorpha</taxon>
        <taxon>Sciuridae</taxon>
        <taxon>Xerinae</taxon>
        <taxon>Marmotini</taxon>
        <taxon>Ictidomys</taxon>
    </lineage>
</organism>
<dbReference type="GeneTree" id="ENSGT00940000165666"/>
<reference evidence="4" key="1">
    <citation type="submission" date="2011-11" db="EMBL/GenBank/DDBJ databases">
        <title>The Draft Genome of Spermophilus tridecemlineatus.</title>
        <authorList>
            <consortium name="The Broad Institute Genome Assembly &amp; Analysis Group"/>
            <consortium name="Computational R&amp;D Group"/>
            <consortium name="and Sequencing Platform"/>
            <person name="Di Palma F."/>
            <person name="Alfoldi J."/>
            <person name="Johnson J."/>
            <person name="Berlin A."/>
            <person name="Gnerre S."/>
            <person name="Jaffe D."/>
            <person name="MacCallum I."/>
            <person name="Young S."/>
            <person name="Walker B.J."/>
            <person name="Lindblad-Toh K."/>
        </authorList>
    </citation>
    <scope>NUCLEOTIDE SEQUENCE [LARGE SCALE GENOMIC DNA]</scope>
</reference>
<evidence type="ECO:0000313" key="4">
    <source>
        <dbReference type="Proteomes" id="UP000005215"/>
    </source>
</evidence>
<dbReference type="InParanoid" id="A0A287D4P9"/>
<dbReference type="Ensembl" id="ENSSTOT00000037135.1">
    <property type="protein sequence ID" value="ENSSTOP00000028566.1"/>
    <property type="gene ID" value="ENSSTOG00000034747.1"/>
</dbReference>
<protein>
    <recommendedName>
        <fullName evidence="2">S5 DRBM domain-containing protein</fullName>
    </recommendedName>
</protein>
<name>A0A287D4P9_ICTTR</name>
<dbReference type="GO" id="GO:1990904">
    <property type="term" value="C:ribonucleoprotein complex"/>
    <property type="evidence" value="ECO:0007669"/>
    <property type="project" value="UniProtKB-UniRule"/>
</dbReference>
<dbReference type="SUPFAM" id="SSF54768">
    <property type="entry name" value="dsRNA-binding domain-like"/>
    <property type="match status" value="1"/>
</dbReference>
<feature type="domain" description="S5 DRBM" evidence="2">
    <location>
        <begin position="22"/>
        <end position="78"/>
    </location>
</feature>
<dbReference type="FunFam" id="3.30.160.20:FF:000133">
    <property type="entry name" value="40S ribosomal protein S2"/>
    <property type="match status" value="1"/>
</dbReference>
<dbReference type="InterPro" id="IPR013810">
    <property type="entry name" value="Ribosomal_uS5_N"/>
</dbReference>
<sequence>IYLFSLPIKESEAIDFFLGASLKDEILKTMPVQKQTHAAFVALGDYNGHIGLGVKCFKEVATAIRGATILAKLAIVPV</sequence>
<dbReference type="GO" id="GO:0006412">
    <property type="term" value="P:translation"/>
    <property type="evidence" value="ECO:0007669"/>
    <property type="project" value="InterPro"/>
</dbReference>
<evidence type="ECO:0000313" key="3">
    <source>
        <dbReference type="Ensembl" id="ENSSTOP00000028566.1"/>
    </source>
</evidence>
<keyword evidence="1" id="KW-0687">Ribonucleoprotein</keyword>
<dbReference type="Proteomes" id="UP000005215">
    <property type="component" value="Unassembled WGS sequence"/>
</dbReference>
<reference evidence="3" key="2">
    <citation type="submission" date="2025-08" db="UniProtKB">
        <authorList>
            <consortium name="Ensembl"/>
        </authorList>
    </citation>
    <scope>IDENTIFICATION</scope>
</reference>
<dbReference type="STRING" id="43179.ENSSTOP00000028566"/>
<accession>A0A287D4P9</accession>